<dbReference type="Proteomes" id="UP001301769">
    <property type="component" value="Unassembled WGS sequence"/>
</dbReference>
<dbReference type="PRINTS" id="PR00420">
    <property type="entry name" value="RNGMNOXGNASE"/>
</dbReference>
<keyword evidence="2" id="KW-0285">Flavoprotein</keyword>
<feature type="non-terminal residue" evidence="6">
    <location>
        <position position="451"/>
    </location>
</feature>
<name>A0AAN6Y745_9PEZI</name>
<evidence type="ECO:0000313" key="7">
    <source>
        <dbReference type="Proteomes" id="UP001301769"/>
    </source>
</evidence>
<dbReference type="Gene3D" id="3.50.50.60">
    <property type="entry name" value="FAD/NAD(P)-binding domain"/>
    <property type="match status" value="1"/>
</dbReference>
<comment type="caution">
    <text evidence="6">The sequence shown here is derived from an EMBL/GenBank/DDBJ whole genome shotgun (WGS) entry which is preliminary data.</text>
</comment>
<keyword evidence="4" id="KW-0560">Oxidoreductase</keyword>
<evidence type="ECO:0000256" key="2">
    <source>
        <dbReference type="ARBA" id="ARBA00022630"/>
    </source>
</evidence>
<keyword evidence="3" id="KW-0274">FAD</keyword>
<feature type="domain" description="FAD-binding" evidence="5">
    <location>
        <begin position="327"/>
        <end position="401"/>
    </location>
</feature>
<comment type="similarity">
    <text evidence="1">Belongs to the paxM FAD-dependent monooxygenase family.</text>
</comment>
<dbReference type="SUPFAM" id="SSF51905">
    <property type="entry name" value="FAD/NAD(P)-binding domain"/>
    <property type="match status" value="1"/>
</dbReference>
<dbReference type="EMBL" id="MU858102">
    <property type="protein sequence ID" value="KAK4213873.1"/>
    <property type="molecule type" value="Genomic_DNA"/>
</dbReference>
<proteinExistence type="inferred from homology"/>
<reference evidence="6" key="2">
    <citation type="submission" date="2023-05" db="EMBL/GenBank/DDBJ databases">
        <authorList>
            <consortium name="Lawrence Berkeley National Laboratory"/>
            <person name="Steindorff A."/>
            <person name="Hensen N."/>
            <person name="Bonometti L."/>
            <person name="Westerberg I."/>
            <person name="Brannstrom I.O."/>
            <person name="Guillou S."/>
            <person name="Cros-Aarteil S."/>
            <person name="Calhoun S."/>
            <person name="Haridas S."/>
            <person name="Kuo A."/>
            <person name="Mondo S."/>
            <person name="Pangilinan J."/>
            <person name="Riley R."/>
            <person name="Labutti K."/>
            <person name="Andreopoulos B."/>
            <person name="Lipzen A."/>
            <person name="Chen C."/>
            <person name="Yanf M."/>
            <person name="Daum C."/>
            <person name="Ng V."/>
            <person name="Clum A."/>
            <person name="Ohm R."/>
            <person name="Martin F."/>
            <person name="Silar P."/>
            <person name="Natvig D."/>
            <person name="Lalanne C."/>
            <person name="Gautier V."/>
            <person name="Ament-Velasquez S.L."/>
            <person name="Kruys A."/>
            <person name="Hutchinson M.I."/>
            <person name="Powell A.J."/>
            <person name="Barry K."/>
            <person name="Miller A.N."/>
            <person name="Grigoriev I.V."/>
            <person name="Debuchy R."/>
            <person name="Gladieux P."/>
            <person name="Thoren M.H."/>
            <person name="Johannesson H."/>
        </authorList>
    </citation>
    <scope>NUCLEOTIDE SEQUENCE</scope>
    <source>
        <strain evidence="6">PSN293</strain>
    </source>
</reference>
<dbReference type="GO" id="GO:0044550">
    <property type="term" value="P:secondary metabolite biosynthetic process"/>
    <property type="evidence" value="ECO:0007669"/>
    <property type="project" value="TreeGrafter"/>
</dbReference>
<evidence type="ECO:0000259" key="5">
    <source>
        <dbReference type="Pfam" id="PF01494"/>
    </source>
</evidence>
<dbReference type="GO" id="GO:0071949">
    <property type="term" value="F:FAD binding"/>
    <property type="evidence" value="ECO:0007669"/>
    <property type="project" value="InterPro"/>
</dbReference>
<accession>A0AAN6Y745</accession>
<sequence length="451" mass="48559">MADETGTNTSPIRIAIIGGGLAGATLANALVQIPHLQIHIYESAPTFSERGAAVGLSSNAQQALRHVFSSSSSPDGEDGGRAYVADLLSRAGAVPMNSSRVMLGSGLQAGTLLADMTGASDPGVVVHRGSLLRELLAPLGDLEGVLHVSKKLAAMEQITSSRSGGKETEQVRITFEDGTSDAFDAVIGADGIFSRVRDYVLREPANGPESHAAKPAGFWDCRVLVPYEKAKAVIGAEHFELDRQFAWIGEGAFIMHDILEHRTMVQCVVSAVEDLEGQPDGSRKRPLTREFLNKTLDKWLDGPIAGGIVDLVLDQHKETPNAYSQYHHSSTPTYARDNTCIIGDAAHATTPWQGAGAGQAFEDAMILGTLFREVKCANQISAVFRAYDSVRRPRCQRVIDSSWEMGRILCGVAEAGLDPDGLRKAMGGKWSFLFGLDFGEYKKEAVEMFKE</sequence>
<dbReference type="Pfam" id="PF01494">
    <property type="entry name" value="FAD_binding_3"/>
    <property type="match status" value="1"/>
</dbReference>
<dbReference type="InterPro" id="IPR036188">
    <property type="entry name" value="FAD/NAD-bd_sf"/>
</dbReference>
<dbReference type="InterPro" id="IPR051104">
    <property type="entry name" value="FAD_monoxygenase"/>
</dbReference>
<dbReference type="PANTHER" id="PTHR46720:SF3">
    <property type="entry name" value="FAD-BINDING DOMAIN-CONTAINING PROTEIN-RELATED"/>
    <property type="match status" value="1"/>
</dbReference>
<reference evidence="6" key="1">
    <citation type="journal article" date="2023" name="Mol. Phylogenet. Evol.">
        <title>Genome-scale phylogeny and comparative genomics of the fungal order Sordariales.</title>
        <authorList>
            <person name="Hensen N."/>
            <person name="Bonometti L."/>
            <person name="Westerberg I."/>
            <person name="Brannstrom I.O."/>
            <person name="Guillou S."/>
            <person name="Cros-Aarteil S."/>
            <person name="Calhoun S."/>
            <person name="Haridas S."/>
            <person name="Kuo A."/>
            <person name="Mondo S."/>
            <person name="Pangilinan J."/>
            <person name="Riley R."/>
            <person name="LaButti K."/>
            <person name="Andreopoulos B."/>
            <person name="Lipzen A."/>
            <person name="Chen C."/>
            <person name="Yan M."/>
            <person name="Daum C."/>
            <person name="Ng V."/>
            <person name="Clum A."/>
            <person name="Steindorff A."/>
            <person name="Ohm R.A."/>
            <person name="Martin F."/>
            <person name="Silar P."/>
            <person name="Natvig D.O."/>
            <person name="Lalanne C."/>
            <person name="Gautier V."/>
            <person name="Ament-Velasquez S.L."/>
            <person name="Kruys A."/>
            <person name="Hutchinson M.I."/>
            <person name="Powell A.J."/>
            <person name="Barry K."/>
            <person name="Miller A.N."/>
            <person name="Grigoriev I.V."/>
            <person name="Debuchy R."/>
            <person name="Gladieux P."/>
            <person name="Hiltunen Thoren M."/>
            <person name="Johannesson H."/>
        </authorList>
    </citation>
    <scope>NUCLEOTIDE SEQUENCE</scope>
    <source>
        <strain evidence="6">PSN293</strain>
    </source>
</reference>
<evidence type="ECO:0000256" key="4">
    <source>
        <dbReference type="ARBA" id="ARBA00023002"/>
    </source>
</evidence>
<evidence type="ECO:0000256" key="3">
    <source>
        <dbReference type="ARBA" id="ARBA00022827"/>
    </source>
</evidence>
<gene>
    <name evidence="6" type="ORF">QBC37DRAFT_343191</name>
</gene>
<organism evidence="6 7">
    <name type="scientific">Rhypophila decipiens</name>
    <dbReference type="NCBI Taxonomy" id="261697"/>
    <lineage>
        <taxon>Eukaryota</taxon>
        <taxon>Fungi</taxon>
        <taxon>Dikarya</taxon>
        <taxon>Ascomycota</taxon>
        <taxon>Pezizomycotina</taxon>
        <taxon>Sordariomycetes</taxon>
        <taxon>Sordariomycetidae</taxon>
        <taxon>Sordariales</taxon>
        <taxon>Naviculisporaceae</taxon>
        <taxon>Rhypophila</taxon>
    </lineage>
</organism>
<keyword evidence="7" id="KW-1185">Reference proteome</keyword>
<dbReference type="InterPro" id="IPR002938">
    <property type="entry name" value="FAD-bd"/>
</dbReference>
<evidence type="ECO:0000313" key="6">
    <source>
        <dbReference type="EMBL" id="KAK4213873.1"/>
    </source>
</evidence>
<dbReference type="GO" id="GO:0016491">
    <property type="term" value="F:oxidoreductase activity"/>
    <property type="evidence" value="ECO:0007669"/>
    <property type="project" value="UniProtKB-KW"/>
</dbReference>
<dbReference type="PANTHER" id="PTHR46720">
    <property type="entry name" value="HYDROXYLASE, PUTATIVE (AFU_ORTHOLOGUE AFUA_3G01460)-RELATED"/>
    <property type="match status" value="1"/>
</dbReference>
<protein>
    <submittedName>
        <fullName evidence="6">Salicylate hydroxylase</fullName>
    </submittedName>
</protein>
<evidence type="ECO:0000256" key="1">
    <source>
        <dbReference type="ARBA" id="ARBA00007992"/>
    </source>
</evidence>
<dbReference type="AlphaFoldDB" id="A0AAN6Y745"/>